<organism evidence="2 3">
    <name type="scientific">Prorocentrum cordatum</name>
    <dbReference type="NCBI Taxonomy" id="2364126"/>
    <lineage>
        <taxon>Eukaryota</taxon>
        <taxon>Sar</taxon>
        <taxon>Alveolata</taxon>
        <taxon>Dinophyceae</taxon>
        <taxon>Prorocentrales</taxon>
        <taxon>Prorocentraceae</taxon>
        <taxon>Prorocentrum</taxon>
    </lineage>
</organism>
<reference evidence="2" key="1">
    <citation type="submission" date="2023-10" db="EMBL/GenBank/DDBJ databases">
        <authorList>
            <person name="Chen Y."/>
            <person name="Shah S."/>
            <person name="Dougan E. K."/>
            <person name="Thang M."/>
            <person name="Chan C."/>
        </authorList>
    </citation>
    <scope>NUCLEOTIDE SEQUENCE [LARGE SCALE GENOMIC DNA]</scope>
</reference>
<sequence length="102" mass="9438">ADLAAAGPESGWHGRSAGPSRARPLSQDPVVSSGGPWGGCSAWAGGATAAASPKAGGEASGAAGGSAGTALERSGEAVEAPSPAAPRRLFFSPAGGGARAAG</sequence>
<feature type="compositionally biased region" description="Gly residues" evidence="1">
    <location>
        <begin position="58"/>
        <end position="67"/>
    </location>
</feature>
<feature type="non-terminal residue" evidence="2">
    <location>
        <position position="1"/>
    </location>
</feature>
<evidence type="ECO:0000313" key="3">
    <source>
        <dbReference type="Proteomes" id="UP001189429"/>
    </source>
</evidence>
<proteinExistence type="predicted"/>
<protein>
    <submittedName>
        <fullName evidence="2">Uncharacterized protein</fullName>
    </submittedName>
</protein>
<keyword evidence="3" id="KW-1185">Reference proteome</keyword>
<feature type="region of interest" description="Disordered" evidence="1">
    <location>
        <begin position="1"/>
        <end position="102"/>
    </location>
</feature>
<accession>A0ABN9VDP0</accession>
<dbReference type="EMBL" id="CAUYUJ010017006">
    <property type="protein sequence ID" value="CAK0870859.1"/>
    <property type="molecule type" value="Genomic_DNA"/>
</dbReference>
<comment type="caution">
    <text evidence="2">The sequence shown here is derived from an EMBL/GenBank/DDBJ whole genome shotgun (WGS) entry which is preliminary data.</text>
</comment>
<dbReference type="Proteomes" id="UP001189429">
    <property type="component" value="Unassembled WGS sequence"/>
</dbReference>
<gene>
    <name evidence="2" type="ORF">PCOR1329_LOCUS56844</name>
</gene>
<name>A0ABN9VDP0_9DINO</name>
<evidence type="ECO:0000256" key="1">
    <source>
        <dbReference type="SAM" id="MobiDB-lite"/>
    </source>
</evidence>
<evidence type="ECO:0000313" key="2">
    <source>
        <dbReference type="EMBL" id="CAK0870859.1"/>
    </source>
</evidence>
<feature type="non-terminal residue" evidence="2">
    <location>
        <position position="102"/>
    </location>
</feature>
<feature type="compositionally biased region" description="Low complexity" evidence="1">
    <location>
        <begin position="39"/>
        <end position="57"/>
    </location>
</feature>